<feature type="compositionally biased region" description="Basic and acidic residues" evidence="1">
    <location>
        <begin position="60"/>
        <end position="71"/>
    </location>
</feature>
<proteinExistence type="predicted"/>
<name>A0AAN5SFY4_CLOPF</name>
<reference evidence="2" key="2">
    <citation type="submission" date="2020-07" db="EMBL/GenBank/DDBJ databases">
        <authorList>
            <consortium name="NCBI Pathogen Detection Project"/>
        </authorList>
    </citation>
    <scope>NUCLEOTIDE SEQUENCE</scope>
    <source>
        <strain evidence="2">C25</strain>
    </source>
</reference>
<evidence type="ECO:0000313" key="2">
    <source>
        <dbReference type="EMBL" id="HAT4299466.1"/>
    </source>
</evidence>
<evidence type="ECO:0000256" key="1">
    <source>
        <dbReference type="SAM" id="MobiDB-lite"/>
    </source>
</evidence>
<dbReference type="EMBL" id="DACTBT010000028">
    <property type="protein sequence ID" value="HAT4299466.1"/>
    <property type="molecule type" value="Genomic_DNA"/>
</dbReference>
<protein>
    <submittedName>
        <fullName evidence="2">Uncharacterized protein</fullName>
    </submittedName>
</protein>
<evidence type="ECO:0000313" key="3">
    <source>
        <dbReference type="Proteomes" id="UP000855421"/>
    </source>
</evidence>
<comment type="caution">
    <text evidence="2">The sequence shown here is derived from an EMBL/GenBank/DDBJ whole genome shotgun (WGS) entry which is preliminary data.</text>
</comment>
<dbReference type="Proteomes" id="UP000855421">
    <property type="component" value="Unassembled WGS sequence"/>
</dbReference>
<feature type="region of interest" description="Disordered" evidence="1">
    <location>
        <begin position="52"/>
        <end position="71"/>
    </location>
</feature>
<reference evidence="2" key="1">
    <citation type="journal article" date="2018" name="Genome Biol.">
        <title>SKESA: strategic k-mer extension for scrupulous assemblies.</title>
        <authorList>
            <person name="Souvorov A."/>
            <person name="Agarwala R."/>
            <person name="Lipman D.J."/>
        </authorList>
    </citation>
    <scope>NUCLEOTIDE SEQUENCE</scope>
    <source>
        <strain evidence="2">C25</strain>
    </source>
</reference>
<sequence length="71" mass="8272">MMYELCKRQIENGCETEAEREEMKTFLGCFMMTKQITPEQYMELSNKLNPVTHETSPVVTEEKHTEVGIQA</sequence>
<organism evidence="2 3">
    <name type="scientific">Clostridium perfringens</name>
    <dbReference type="NCBI Taxonomy" id="1502"/>
    <lineage>
        <taxon>Bacteria</taxon>
        <taxon>Bacillati</taxon>
        <taxon>Bacillota</taxon>
        <taxon>Clostridia</taxon>
        <taxon>Eubacteriales</taxon>
        <taxon>Clostridiaceae</taxon>
        <taxon>Clostridium</taxon>
    </lineage>
</organism>
<gene>
    <name evidence="2" type="ORF">I9063_002870</name>
</gene>
<dbReference type="AlphaFoldDB" id="A0AAN5SFY4"/>
<accession>A0AAN5SFY4</accession>
<dbReference type="RefSeq" id="WP_110035233.1">
    <property type="nucleotide sequence ID" value="NZ_CP148638.1"/>
</dbReference>